<comment type="similarity">
    <text evidence="1">Belongs to the glycosyl hydrolase 73 family.</text>
</comment>
<dbReference type="GO" id="GO:0042742">
    <property type="term" value="P:defense response to bacterium"/>
    <property type="evidence" value="ECO:0007669"/>
    <property type="project" value="UniProtKB-KW"/>
</dbReference>
<dbReference type="SUPFAM" id="SSF54106">
    <property type="entry name" value="LysM domain"/>
    <property type="match status" value="9"/>
</dbReference>
<dbReference type="InterPro" id="IPR018392">
    <property type="entry name" value="LysM"/>
</dbReference>
<dbReference type="EMBL" id="FXBJ01000002">
    <property type="protein sequence ID" value="SMH26345.1"/>
    <property type="molecule type" value="Genomic_DNA"/>
</dbReference>
<feature type="region of interest" description="Disordered" evidence="5">
    <location>
        <begin position="774"/>
        <end position="796"/>
    </location>
</feature>
<dbReference type="PANTHER" id="PTHR33734:SF22">
    <property type="entry name" value="MEMBRANE-BOUND LYTIC MUREIN TRANSGLYCOSYLASE D"/>
    <property type="match status" value="1"/>
</dbReference>
<dbReference type="Gene3D" id="1.10.530.10">
    <property type="match status" value="1"/>
</dbReference>
<dbReference type="RefSeq" id="WP_085558478.1">
    <property type="nucleotide sequence ID" value="NZ_FXBJ01000002.1"/>
</dbReference>
<feature type="domain" description="LysM" evidence="6">
    <location>
        <begin position="326"/>
        <end position="369"/>
    </location>
</feature>
<dbReference type="GO" id="GO:0008932">
    <property type="term" value="F:lytic endotransglycosylase activity"/>
    <property type="evidence" value="ECO:0007669"/>
    <property type="project" value="TreeGrafter"/>
</dbReference>
<dbReference type="Proteomes" id="UP000193435">
    <property type="component" value="Unassembled WGS sequence"/>
</dbReference>
<organism evidence="7 8">
    <name type="scientific">Carnobacterium iners</name>
    <dbReference type="NCBI Taxonomy" id="1073423"/>
    <lineage>
        <taxon>Bacteria</taxon>
        <taxon>Bacillati</taxon>
        <taxon>Bacillota</taxon>
        <taxon>Bacilli</taxon>
        <taxon>Lactobacillales</taxon>
        <taxon>Carnobacteriaceae</taxon>
        <taxon>Carnobacterium</taxon>
    </lineage>
</organism>
<feature type="region of interest" description="Disordered" evidence="5">
    <location>
        <begin position="844"/>
        <end position="864"/>
    </location>
</feature>
<dbReference type="Gene3D" id="3.10.350.10">
    <property type="entry name" value="LysM domain"/>
    <property type="match status" value="9"/>
</dbReference>
<dbReference type="GO" id="GO:0031640">
    <property type="term" value="P:killing of cells of another organism"/>
    <property type="evidence" value="ECO:0007669"/>
    <property type="project" value="UniProtKB-KW"/>
</dbReference>
<feature type="region of interest" description="Disordered" evidence="5">
    <location>
        <begin position="549"/>
        <end position="587"/>
    </location>
</feature>
<evidence type="ECO:0000313" key="7">
    <source>
        <dbReference type="EMBL" id="SMH26345.1"/>
    </source>
</evidence>
<feature type="domain" description="LysM" evidence="6">
    <location>
        <begin position="796"/>
        <end position="839"/>
    </location>
</feature>
<gene>
    <name evidence="7" type="ORF">SAMN04488700_0062</name>
</gene>
<feature type="domain" description="LysM" evidence="6">
    <location>
        <begin position="866"/>
        <end position="909"/>
    </location>
</feature>
<dbReference type="InterPro" id="IPR036779">
    <property type="entry name" value="LysM_dom_sf"/>
</dbReference>
<dbReference type="InterPro" id="IPR002901">
    <property type="entry name" value="MGlyc_endo_b_GlcNAc-like_dom"/>
</dbReference>
<keyword evidence="3" id="KW-0081">Bacteriolytic enzyme</keyword>
<evidence type="ECO:0000259" key="6">
    <source>
        <dbReference type="PROSITE" id="PS51782"/>
    </source>
</evidence>
<feature type="region of interest" description="Disordered" evidence="5">
    <location>
        <begin position="914"/>
        <end position="934"/>
    </location>
</feature>
<dbReference type="Pfam" id="PF01476">
    <property type="entry name" value="LysM"/>
    <property type="match status" value="9"/>
</dbReference>
<name>A0A1X7MNS0_9LACT</name>
<evidence type="ECO:0000256" key="2">
    <source>
        <dbReference type="ARBA" id="ARBA00022529"/>
    </source>
</evidence>
<evidence type="ECO:0000256" key="4">
    <source>
        <dbReference type="ARBA" id="ARBA00032108"/>
    </source>
</evidence>
<feature type="domain" description="LysM" evidence="6">
    <location>
        <begin position="1006"/>
        <end position="1049"/>
    </location>
</feature>
<feature type="domain" description="LysM" evidence="6">
    <location>
        <begin position="726"/>
        <end position="769"/>
    </location>
</feature>
<keyword evidence="8" id="KW-1185">Reference proteome</keyword>
<proteinExistence type="inferred from homology"/>
<feature type="domain" description="LysM" evidence="6">
    <location>
        <begin position="656"/>
        <end position="699"/>
    </location>
</feature>
<feature type="region of interest" description="Disordered" evidence="5">
    <location>
        <begin position="984"/>
        <end position="1004"/>
    </location>
</feature>
<evidence type="ECO:0000256" key="3">
    <source>
        <dbReference type="ARBA" id="ARBA00022638"/>
    </source>
</evidence>
<evidence type="ECO:0000256" key="1">
    <source>
        <dbReference type="ARBA" id="ARBA00010266"/>
    </source>
</evidence>
<dbReference type="PANTHER" id="PTHR33734">
    <property type="entry name" value="LYSM DOMAIN-CONTAINING GPI-ANCHORED PROTEIN 2"/>
    <property type="match status" value="1"/>
</dbReference>
<feature type="domain" description="LysM" evidence="6">
    <location>
        <begin position="936"/>
        <end position="979"/>
    </location>
</feature>
<feature type="region of interest" description="Disordered" evidence="5">
    <location>
        <begin position="634"/>
        <end position="656"/>
    </location>
</feature>
<keyword evidence="2" id="KW-0929">Antimicrobial</keyword>
<dbReference type="Gene3D" id="4.10.80.30">
    <property type="entry name" value="DNA polymerase, domain 6"/>
    <property type="match status" value="1"/>
</dbReference>
<dbReference type="GO" id="GO:0004040">
    <property type="term" value="F:amidase activity"/>
    <property type="evidence" value="ECO:0007669"/>
    <property type="project" value="InterPro"/>
</dbReference>
<feature type="region of interest" description="Disordered" evidence="5">
    <location>
        <begin position="704"/>
        <end position="726"/>
    </location>
</feature>
<accession>A0A1X7MNS0</accession>
<evidence type="ECO:0000256" key="5">
    <source>
        <dbReference type="SAM" id="MobiDB-lite"/>
    </source>
</evidence>
<sequence>MDKTRKERIDAITNKRTITQFTQSHMMYKRGTAVFSTTLLIGLLTFPSFSVVATTDASENSNKEKLDNFNEVSEKTIKIYEEIKIEITQDLSEDAKNERDQKIKDLKLFLGEEKFKKINFEELTIDEIEELSNKMFAVERTNGLSVNDGEEITSTYKSGIENNLNRGTAVVDQAAAERLAAEKFTVDQAAAERLAAEKFTVDQAVAERVAAEKYTADQAAAERVAAEKSRADQAAAERVAAEKSRADQAAAERVAAEKSRADQAAAERVAAEKSRADQAAAERVAAEKSRADQAAAERVAAEKSRADQAAAKRVATKKAGKADLAKIYIVKSGDTLNEISKAHRISLAELKGWNNLSSNLIHPGDALAVNKSGAEIVKKSNEVINSNKGIEKMSNKEFVNFIGAYAAEVAPKNNLYASVMVAQAALESGYGSSKLATAPNHNLFGIKGSYQGQTVTMYTDEYSVKGGWIRLPQNFKKYPSHSESLQDNANLLKKGTNWDSNFYSGAWIGNTSSYSDATAWLQGRYATDPSYASKLNRIIKDNNLTRFDKGYTGGNTSDKPTTMPTPTPEGNPSDSGQTDSNTTVTSNYQVKNGDSLWGIAVSNKVSVANLKSWNNLKSDVIYIDQKLLIKETVTTPTPEGNPSDSGQTDSNTTVTSSYQVKNGDSLWGIAVSNKVSVANLKSWNNLKSDVIYIGQRLLIKETVTTPTPEGNPSNSGQTDSNTTVTSSYQVKNGDSLWGIAASNKVSVVNLKSWNNLKSDVIYIDQKLLIKETVTTPTPEGNPSDSGQTDSNTTVTSSYQVKNGDSLWGIAVSNKVSVANLKSWNNLKSDVISIGQKLLIKETVTTPTPGVNKPDSGQTDSNTTVTSSYQVKNGDSLWGIAASNKVSVVNLKSWNNLKSDVIYIDQKLLIKETVTTPTPGVNKPDSGQTDSNTTVTSSYQVKNGDSLWGIAASNKVSVANLKSWNNLKSDVISIGQKLLIKETVTTPTPGVNKPDSGQTDSNTTVTSSYQVKNGDSLWGIAASNKVSVANLKSWNKLKSDVIYIGQKLIFQSVTQNVPIKENATKIYRVLPGDTLWAISKKINIPVTKLKEWNYLKTDIIFVGQSILIK</sequence>
<feature type="domain" description="LysM" evidence="6">
    <location>
        <begin position="1064"/>
        <end position="1107"/>
    </location>
</feature>
<evidence type="ECO:0000313" key="8">
    <source>
        <dbReference type="Proteomes" id="UP000193435"/>
    </source>
</evidence>
<dbReference type="SMART" id="SM00047">
    <property type="entry name" value="LYZ2"/>
    <property type="match status" value="1"/>
</dbReference>
<dbReference type="CDD" id="cd00118">
    <property type="entry name" value="LysM"/>
    <property type="match status" value="9"/>
</dbReference>
<keyword evidence="7" id="KW-0378">Hydrolase</keyword>
<protein>
    <recommendedName>
        <fullName evidence="4">Peptidoglycan hydrolase</fullName>
    </recommendedName>
</protein>
<reference evidence="7 8" key="1">
    <citation type="submission" date="2017-04" db="EMBL/GenBank/DDBJ databases">
        <authorList>
            <person name="Afonso C.L."/>
            <person name="Miller P.J."/>
            <person name="Scott M.A."/>
            <person name="Spackman E."/>
            <person name="Goraichik I."/>
            <person name="Dimitrov K.M."/>
            <person name="Suarez D.L."/>
            <person name="Swayne D.E."/>
        </authorList>
    </citation>
    <scope>NUCLEOTIDE SEQUENCE [LARGE SCALE GENOMIC DNA]</scope>
    <source>
        <strain evidence="7 8">LMG26642</strain>
    </source>
</reference>
<dbReference type="Pfam" id="PF01832">
    <property type="entry name" value="Glucosaminidase"/>
    <property type="match status" value="1"/>
</dbReference>
<dbReference type="AlphaFoldDB" id="A0A1X7MNS0"/>
<feature type="compositionally biased region" description="Polar residues" evidence="5">
    <location>
        <begin position="570"/>
        <end position="587"/>
    </location>
</feature>
<dbReference type="PROSITE" id="PS51782">
    <property type="entry name" value="LYSM"/>
    <property type="match status" value="9"/>
</dbReference>
<dbReference type="STRING" id="1073423.SAMN04488700_0062"/>
<dbReference type="SMART" id="SM00257">
    <property type="entry name" value="LysM"/>
    <property type="match status" value="9"/>
</dbReference>
<feature type="domain" description="LysM" evidence="6">
    <location>
        <begin position="586"/>
        <end position="629"/>
    </location>
</feature>